<dbReference type="Pfam" id="PF13411">
    <property type="entry name" value="MerR_1"/>
    <property type="match status" value="1"/>
</dbReference>
<dbReference type="AlphaFoldDB" id="A0A1I3JNW6"/>
<dbReference type="Gene3D" id="1.10.1660.10">
    <property type="match status" value="1"/>
</dbReference>
<reference evidence="3 4" key="1">
    <citation type="submission" date="2016-10" db="EMBL/GenBank/DDBJ databases">
        <authorList>
            <person name="de Groot N.N."/>
        </authorList>
    </citation>
    <scope>NUCLEOTIDE SEQUENCE [LARGE SCALE GENOMIC DNA]</scope>
    <source>
        <strain evidence="3 4">CGMCC 1.11030</strain>
    </source>
</reference>
<dbReference type="STRING" id="1114924.SAMN05216258_10889"/>
<sequence length="152" mass="16843">MDKSPNAFRTISEVSETLDVPAHVLRFWESKFPAVRPIKRGGGRRYYRPEDVTLLVGIRELLYEDGLTIKGVQKIFRERGQKHVVRRGAEVLGEPFEDAGEPPAAPEPAPAQAAPAEPAPAAPEAEPEGPDSERVRAVISKLEALRNRLRET</sequence>
<evidence type="ECO:0000259" key="2">
    <source>
        <dbReference type="PROSITE" id="PS50937"/>
    </source>
</evidence>
<dbReference type="SMART" id="SM00422">
    <property type="entry name" value="HTH_MERR"/>
    <property type="match status" value="1"/>
</dbReference>
<dbReference type="GO" id="GO:0003677">
    <property type="term" value="F:DNA binding"/>
    <property type="evidence" value="ECO:0007669"/>
    <property type="project" value="InterPro"/>
</dbReference>
<feature type="region of interest" description="Disordered" evidence="1">
    <location>
        <begin position="92"/>
        <end position="136"/>
    </location>
</feature>
<gene>
    <name evidence="3" type="ORF">SAMN05216258_10889</name>
</gene>
<dbReference type="GO" id="GO:0006355">
    <property type="term" value="P:regulation of DNA-templated transcription"/>
    <property type="evidence" value="ECO:0007669"/>
    <property type="project" value="InterPro"/>
</dbReference>
<keyword evidence="4" id="KW-1185">Reference proteome</keyword>
<accession>A0A1I3JNW6</accession>
<dbReference type="CDD" id="cd04765">
    <property type="entry name" value="HTH_MlrA-like_sg2"/>
    <property type="match status" value="1"/>
</dbReference>
<evidence type="ECO:0000313" key="3">
    <source>
        <dbReference type="EMBL" id="SFI61943.1"/>
    </source>
</evidence>
<dbReference type="InterPro" id="IPR009061">
    <property type="entry name" value="DNA-bd_dom_put_sf"/>
</dbReference>
<name>A0A1I3JNW6_9RHOB</name>
<dbReference type="EMBL" id="FOQH01000008">
    <property type="protein sequence ID" value="SFI61943.1"/>
    <property type="molecule type" value="Genomic_DNA"/>
</dbReference>
<proteinExistence type="predicted"/>
<dbReference type="Proteomes" id="UP000199377">
    <property type="component" value="Unassembled WGS sequence"/>
</dbReference>
<dbReference type="PROSITE" id="PS50937">
    <property type="entry name" value="HTH_MERR_2"/>
    <property type="match status" value="1"/>
</dbReference>
<dbReference type="OrthoDB" id="9810140at2"/>
<evidence type="ECO:0000313" key="4">
    <source>
        <dbReference type="Proteomes" id="UP000199377"/>
    </source>
</evidence>
<dbReference type="InterPro" id="IPR000551">
    <property type="entry name" value="MerR-type_HTH_dom"/>
</dbReference>
<feature type="domain" description="HTH merR-type" evidence="2">
    <location>
        <begin position="10"/>
        <end position="78"/>
    </location>
</feature>
<dbReference type="SUPFAM" id="SSF46955">
    <property type="entry name" value="Putative DNA-binding domain"/>
    <property type="match status" value="1"/>
</dbReference>
<dbReference type="RefSeq" id="WP_092861721.1">
    <property type="nucleotide sequence ID" value="NZ_FOQH01000008.1"/>
</dbReference>
<protein>
    <submittedName>
        <fullName evidence="3">MerR HTH family regulatory protein</fullName>
    </submittedName>
</protein>
<evidence type="ECO:0000256" key="1">
    <source>
        <dbReference type="SAM" id="MobiDB-lite"/>
    </source>
</evidence>
<organism evidence="3 4">
    <name type="scientific">Albimonas pacifica</name>
    <dbReference type="NCBI Taxonomy" id="1114924"/>
    <lineage>
        <taxon>Bacteria</taxon>
        <taxon>Pseudomonadati</taxon>
        <taxon>Pseudomonadota</taxon>
        <taxon>Alphaproteobacteria</taxon>
        <taxon>Rhodobacterales</taxon>
        <taxon>Paracoccaceae</taxon>
        <taxon>Albimonas</taxon>
    </lineage>
</organism>